<proteinExistence type="predicted"/>
<comment type="caution">
    <text evidence="4">The sequence shown here is derived from an EMBL/GenBank/DDBJ whole genome shotgun (WGS) entry which is preliminary data.</text>
</comment>
<feature type="compositionally biased region" description="Polar residues" evidence="1">
    <location>
        <begin position="275"/>
        <end position="305"/>
    </location>
</feature>
<keyword evidence="5" id="KW-1185">Reference proteome</keyword>
<dbReference type="EMBL" id="SPNW01000112">
    <property type="protein sequence ID" value="TIA85379.1"/>
    <property type="molecule type" value="Genomic_DNA"/>
</dbReference>
<gene>
    <name evidence="4" type="ORF">E3P99_04008</name>
</gene>
<keyword evidence="2" id="KW-1133">Transmembrane helix</keyword>
<feature type="transmembrane region" description="Helical" evidence="2">
    <location>
        <begin position="309"/>
        <end position="332"/>
    </location>
</feature>
<name>A0A4T0FC86_9BASI</name>
<evidence type="ECO:0000256" key="3">
    <source>
        <dbReference type="SAM" id="SignalP"/>
    </source>
</evidence>
<organism evidence="4 5">
    <name type="scientific">Wallemia hederae</name>
    <dbReference type="NCBI Taxonomy" id="1540922"/>
    <lineage>
        <taxon>Eukaryota</taxon>
        <taxon>Fungi</taxon>
        <taxon>Dikarya</taxon>
        <taxon>Basidiomycota</taxon>
        <taxon>Wallemiomycotina</taxon>
        <taxon>Wallemiomycetes</taxon>
        <taxon>Wallemiales</taxon>
        <taxon>Wallemiaceae</taxon>
        <taxon>Wallemia</taxon>
    </lineage>
</organism>
<feature type="compositionally biased region" description="Low complexity" evidence="1">
    <location>
        <begin position="264"/>
        <end position="274"/>
    </location>
</feature>
<feature type="region of interest" description="Disordered" evidence="1">
    <location>
        <begin position="264"/>
        <end position="306"/>
    </location>
</feature>
<dbReference type="Proteomes" id="UP000310189">
    <property type="component" value="Unassembled WGS sequence"/>
</dbReference>
<dbReference type="AlphaFoldDB" id="A0A4T0FC86"/>
<keyword evidence="2" id="KW-0812">Transmembrane</keyword>
<protein>
    <recommendedName>
        <fullName evidence="6">Immunoreactive mannoprotein MP88</fullName>
    </recommendedName>
</protein>
<evidence type="ECO:0000256" key="1">
    <source>
        <dbReference type="SAM" id="MobiDB-lite"/>
    </source>
</evidence>
<dbReference type="OrthoDB" id="2564904at2759"/>
<sequence>MVGKFGLLSLAAVAGVAAAQSKDYPGVVSANDNGPTNPDQPELGTDTPEDSEARLLTVNNIDDFCIFGPKDADKTIGETEAEQVAWCTQPRNNARLIPEDTFTGLHFVKTPYYIQLQGWGDLTKIGIKDGDYGGELDPHGAKDLGNPIGGNVTSNISGEATFYEEWMEFISYEQFCLRVCTAGDDTWDAATMCEHKLDEMGCGFIMPGDYQGKQDQFVSCDADAAFPPGVYPDGDGYSTFNQRYTGTLTSNTYEVYTVGDTATPSGPYSTPSSSNCKTQDGLNTYVNTDAPQSTGSSDNNTNAENGDSGAGSVALGAVATVSIALISAFAILS</sequence>
<evidence type="ECO:0000313" key="4">
    <source>
        <dbReference type="EMBL" id="TIA85379.1"/>
    </source>
</evidence>
<feature type="chain" id="PRO_5021001030" description="Immunoreactive mannoprotein MP88" evidence="3">
    <location>
        <begin position="19"/>
        <end position="333"/>
    </location>
</feature>
<evidence type="ECO:0008006" key="6">
    <source>
        <dbReference type="Google" id="ProtNLM"/>
    </source>
</evidence>
<evidence type="ECO:0000313" key="5">
    <source>
        <dbReference type="Proteomes" id="UP000310189"/>
    </source>
</evidence>
<feature type="region of interest" description="Disordered" evidence="1">
    <location>
        <begin position="27"/>
        <end position="48"/>
    </location>
</feature>
<keyword evidence="2" id="KW-0472">Membrane</keyword>
<feature type="signal peptide" evidence="3">
    <location>
        <begin position="1"/>
        <end position="18"/>
    </location>
</feature>
<reference evidence="4" key="1">
    <citation type="submission" date="2019-03" db="EMBL/GenBank/DDBJ databases">
        <title>Sequencing 23 genomes of Wallemia ichthyophaga.</title>
        <authorList>
            <person name="Gostincar C."/>
        </authorList>
    </citation>
    <scope>NUCLEOTIDE SEQUENCE [LARGE SCALE GENOMIC DNA]</scope>
    <source>
        <strain evidence="4">EXF-5753</strain>
    </source>
</reference>
<feature type="compositionally biased region" description="Polar residues" evidence="1">
    <location>
        <begin position="30"/>
        <end position="39"/>
    </location>
</feature>
<evidence type="ECO:0000256" key="2">
    <source>
        <dbReference type="SAM" id="Phobius"/>
    </source>
</evidence>
<accession>A0A4T0FC86</accession>
<keyword evidence="3" id="KW-0732">Signal</keyword>